<dbReference type="PANTHER" id="PTHR22767:SF3">
    <property type="entry name" value="N-ALPHA-ACETYLTRANSFERASE 25, NATB AUXILIARY SUBUNIT"/>
    <property type="match status" value="1"/>
</dbReference>
<evidence type="ECO:0000256" key="1">
    <source>
        <dbReference type="ARBA" id="ARBA00006298"/>
    </source>
</evidence>
<organism evidence="3 4">
    <name type="scientific">Cuscuta europaea</name>
    <name type="common">European dodder</name>
    <dbReference type="NCBI Taxonomy" id="41803"/>
    <lineage>
        <taxon>Eukaryota</taxon>
        <taxon>Viridiplantae</taxon>
        <taxon>Streptophyta</taxon>
        <taxon>Embryophyta</taxon>
        <taxon>Tracheophyta</taxon>
        <taxon>Spermatophyta</taxon>
        <taxon>Magnoliopsida</taxon>
        <taxon>eudicotyledons</taxon>
        <taxon>Gunneridae</taxon>
        <taxon>Pentapetalae</taxon>
        <taxon>asterids</taxon>
        <taxon>lamiids</taxon>
        <taxon>Solanales</taxon>
        <taxon>Convolvulaceae</taxon>
        <taxon>Cuscuteae</taxon>
        <taxon>Cuscuta</taxon>
        <taxon>Cuscuta subgen. Cuscuta</taxon>
    </lineage>
</organism>
<comment type="similarity">
    <text evidence="1">Belongs to the MDM20/NAA25 family.</text>
</comment>
<accession>A0A9P0YS51</accession>
<evidence type="ECO:0000256" key="2">
    <source>
        <dbReference type="PROSITE-ProRule" id="PRU00339"/>
    </source>
</evidence>
<dbReference type="EMBL" id="CAMAPE010000008">
    <property type="protein sequence ID" value="CAH9073332.1"/>
    <property type="molecule type" value="Genomic_DNA"/>
</dbReference>
<dbReference type="PANTHER" id="PTHR22767">
    <property type="entry name" value="N-TERMINAL ACETYLTRANSFERASE-RELATED"/>
    <property type="match status" value="1"/>
</dbReference>
<dbReference type="PROSITE" id="PS50005">
    <property type="entry name" value="TPR"/>
    <property type="match status" value="1"/>
</dbReference>
<reference evidence="3" key="1">
    <citation type="submission" date="2022-07" db="EMBL/GenBank/DDBJ databases">
        <authorList>
            <person name="Macas J."/>
            <person name="Novak P."/>
            <person name="Neumann P."/>
        </authorList>
    </citation>
    <scope>NUCLEOTIDE SEQUENCE</scope>
</reference>
<dbReference type="Gene3D" id="1.25.40.1040">
    <property type="match status" value="1"/>
</dbReference>
<keyword evidence="4" id="KW-1185">Reference proteome</keyword>
<sequence length="1013" mass="114794">MSGMASKFGLAGGIPERRVRPIWDAIDSRRYKNALKHCTSLLSKHPNSPYVLALKALILERTGKPEEALSVCLNAKELLYTNDFALIDDYTLSTLQIVFQRLGHLDAATSCYEYACGKFPNNMELMIGLFNCYVHEYSYVKQQQIAIKMYKIAGEERFLIWAVCSIQLQVVCGNGGDKLLLLAEGLLRKHIVSHSLQEPEALILYISILEQQSKYGDALEVLEGKLGSLIMIDVDRLRLQGRLHARSGDYNAASTVFQDVLRKCPDDWECFLNYLGCLMEDVSSFCDESNSENIYLSKSLDCKVSHLSDELFDSRIENASSFVQQLLVEANSDFIRCPYLANLEIERRKFLNGKGDADKLVETLVHYFLRFGHLACFSSDVDAFLQVLSHDNQCELVKKLEKACQSVETVPTKALGKSVTIFKIQNTVGQLFTLPIDELEKLAVQMTNMYCENLALSKDLDEQECMYGEELLTMACNVLVQLFWRTRNLGYLLESILILEFGLTVRRYVFQYKILLLHLYSHWCCLPLAYEWYKSLEVKNILLETACHHILPQLLASPLWGDASDVLRCYLKFMDDHLKESADLTFLAYRHRNYSKAIEFVQFKERLQRSSQYVMAKIEAPILQMKQNANSIEAEECILENLRSGAQILELLNEIGIKPLTFNQDLQLRPWWTPTYDKNYLLDTFEGVSCCPKEFMHKQIQRSEANVIKNIEKRSLIPRMVYLSMHCAATSVKESTESNGSPFDPKLSSELKHLLDQYANALGFSAQDALELAFGVLSGRKQLEELNNDLIGWMNFVVFLNAWDLLSHGSPTTPTTSDLVSSLLKKCVEEKITSIGAHPSLSGSDFHTLVQLLTEPMAWHTLVMQSYARSAFPSGKRKKKGAPSEEQSIASQGIVIQDSIQSACDVLEYVLNWLKEHMSRDEEGAEWENLLSSLYGEGEETEGGPGKVFRIINKLTSSANDGVVGYRVSQALMTWSPADVVRKIRSGQVSVLHEFNTICESKLKSLQAFKSHL</sequence>
<feature type="repeat" description="TPR" evidence="2">
    <location>
        <begin position="234"/>
        <end position="267"/>
    </location>
</feature>
<evidence type="ECO:0008006" key="5">
    <source>
        <dbReference type="Google" id="ProtNLM"/>
    </source>
</evidence>
<comment type="caution">
    <text evidence="3">The sequence shown here is derived from an EMBL/GenBank/DDBJ whole genome shotgun (WGS) entry which is preliminary data.</text>
</comment>
<dbReference type="AlphaFoldDB" id="A0A9P0YS51"/>
<dbReference type="OrthoDB" id="1874341at2759"/>
<evidence type="ECO:0000313" key="4">
    <source>
        <dbReference type="Proteomes" id="UP001152484"/>
    </source>
</evidence>
<keyword evidence="2" id="KW-0802">TPR repeat</keyword>
<gene>
    <name evidence="3" type="ORF">CEURO_LOCUS4774</name>
</gene>
<dbReference type="InterPro" id="IPR019734">
    <property type="entry name" value="TPR_rpt"/>
</dbReference>
<dbReference type="FunFam" id="1.25.40.1040:FF:000007">
    <property type="entry name" value="N-alpha-acetyltransferase 25, NatB auxiliary subunit"/>
    <property type="match status" value="1"/>
</dbReference>
<proteinExistence type="inferred from homology"/>
<evidence type="ECO:0000313" key="3">
    <source>
        <dbReference type="EMBL" id="CAH9073332.1"/>
    </source>
</evidence>
<dbReference type="GO" id="GO:0031416">
    <property type="term" value="C:NatB complex"/>
    <property type="evidence" value="ECO:0007669"/>
    <property type="project" value="TreeGrafter"/>
</dbReference>
<dbReference type="Pfam" id="PF09797">
    <property type="entry name" value="NatB_MDM20"/>
    <property type="match status" value="1"/>
</dbReference>
<name>A0A9P0YS51_CUSEU</name>
<dbReference type="InterPro" id="IPR019183">
    <property type="entry name" value="NAA25_NatB_aux_su"/>
</dbReference>
<dbReference type="InterPro" id="IPR011990">
    <property type="entry name" value="TPR-like_helical_dom_sf"/>
</dbReference>
<dbReference type="Proteomes" id="UP001152484">
    <property type="component" value="Unassembled WGS sequence"/>
</dbReference>
<protein>
    <recommendedName>
        <fullName evidence="5">Phagocyte signaling-impaired protein</fullName>
    </recommendedName>
</protein>
<dbReference type="SUPFAM" id="SSF48452">
    <property type="entry name" value="TPR-like"/>
    <property type="match status" value="1"/>
</dbReference>